<keyword evidence="4 8" id="KW-0812">Transmembrane</keyword>
<evidence type="ECO:0000313" key="12">
    <source>
        <dbReference type="Proteomes" id="UP001500795"/>
    </source>
</evidence>
<reference evidence="12" key="1">
    <citation type="journal article" date="2019" name="Int. J. Syst. Evol. Microbiol.">
        <title>The Global Catalogue of Microorganisms (GCM) 10K type strain sequencing project: providing services to taxonomists for standard genome sequencing and annotation.</title>
        <authorList>
            <consortium name="The Broad Institute Genomics Platform"/>
            <consortium name="The Broad Institute Genome Sequencing Center for Infectious Disease"/>
            <person name="Wu L."/>
            <person name="Ma J."/>
        </authorList>
    </citation>
    <scope>NUCLEOTIDE SEQUENCE [LARGE SCALE GENOMIC DNA]</scope>
    <source>
        <strain evidence="12">JCM 17110</strain>
    </source>
</reference>
<dbReference type="EMBL" id="BAABCX010000002">
    <property type="protein sequence ID" value="GAA3537413.1"/>
    <property type="molecule type" value="Genomic_DNA"/>
</dbReference>
<dbReference type="Pfam" id="PF04354">
    <property type="entry name" value="ZipA_C"/>
    <property type="match status" value="1"/>
</dbReference>
<comment type="function">
    <text evidence="8 9">Essential cell division protein that stabilizes the FtsZ protofilaments by cross-linking them and that serves as a cytoplasmic membrane anchor for the Z ring. Also required for the recruitment to the septal ring of downstream cell division proteins.</text>
</comment>
<evidence type="ECO:0000313" key="11">
    <source>
        <dbReference type="EMBL" id="GAA3537413.1"/>
    </source>
</evidence>
<dbReference type="PANTHER" id="PTHR38685:SF1">
    <property type="entry name" value="CELL DIVISION PROTEIN ZIPA"/>
    <property type="match status" value="1"/>
</dbReference>
<dbReference type="InterPro" id="IPR011919">
    <property type="entry name" value="Cell_div_ZipA"/>
</dbReference>
<feature type="domain" description="ZipA C-terminal FtsZ-binding" evidence="10">
    <location>
        <begin position="177"/>
        <end position="307"/>
    </location>
</feature>
<comment type="subunit">
    <text evidence="8">Interacts with FtsZ via their C-terminal domains.</text>
</comment>
<keyword evidence="7 8" id="KW-0131">Cell cycle</keyword>
<comment type="caution">
    <text evidence="11">The sequence shown here is derived from an EMBL/GenBank/DDBJ whole genome shotgun (WGS) entry which is preliminary data.</text>
</comment>
<comment type="similarity">
    <text evidence="8 9">Belongs to the ZipA family.</text>
</comment>
<comment type="subcellular location">
    <subcellularLocation>
        <location evidence="8">Cell inner membrane</location>
        <topology evidence="8">Single-pass type I membrane protein</topology>
    </subcellularLocation>
    <text evidence="8">Localizes to the Z ring in an FtsZ-dependent manner.</text>
</comment>
<evidence type="ECO:0000256" key="8">
    <source>
        <dbReference type="HAMAP-Rule" id="MF_00509"/>
    </source>
</evidence>
<evidence type="ECO:0000256" key="1">
    <source>
        <dbReference type="ARBA" id="ARBA00022475"/>
    </source>
</evidence>
<name>A0ABP6VPI8_9GAMM</name>
<keyword evidence="6 8" id="KW-0472">Membrane</keyword>
<dbReference type="InterPro" id="IPR036765">
    <property type="entry name" value="ZipA_FtsZ-bd_C_sf"/>
</dbReference>
<dbReference type="SUPFAM" id="SSF64383">
    <property type="entry name" value="Cell-division protein ZipA, C-terminal domain"/>
    <property type="match status" value="1"/>
</dbReference>
<dbReference type="PANTHER" id="PTHR38685">
    <property type="entry name" value="CELL DIVISION PROTEIN ZIPA"/>
    <property type="match status" value="1"/>
</dbReference>
<feature type="transmembrane region" description="Helical" evidence="8">
    <location>
        <begin position="6"/>
        <end position="26"/>
    </location>
</feature>
<sequence>MQDLRIILIIIGAIAIAALLIHGLWTSQKGRQKPIREKPMNKVATQTADGKAFDEDGIGKVRVVGTQQARRRLDDDEDDIPVTSTHVSAYDNDDEEDEPHLGLAAAPVAPTKSKSVEFERQQRYEQGEIDPLFDEPELEPVAVKESKEGAARVVEEVEEEVSIDFAPAVAVERPRTWQDVYVVNLMARPNQQLQGRTLMRVLTSLGFKFGEMDIFHRHQSPSGQGEVMFSLINMVKPGTFDPNAMADFTTPGISIFMQLPEPGLGKVHFNLMIQAAETLAEELDGLLFDGERSPLSPDYLAHCREQLRNYDNQLN</sequence>
<dbReference type="GO" id="GO:0051301">
    <property type="term" value="P:cell division"/>
    <property type="evidence" value="ECO:0007669"/>
    <property type="project" value="UniProtKB-KW"/>
</dbReference>
<dbReference type="SMART" id="SM00771">
    <property type="entry name" value="ZipA_C"/>
    <property type="match status" value="1"/>
</dbReference>
<dbReference type="HAMAP" id="MF_00509">
    <property type="entry name" value="ZipA"/>
    <property type="match status" value="1"/>
</dbReference>
<evidence type="ECO:0000256" key="4">
    <source>
        <dbReference type="ARBA" id="ARBA00022692"/>
    </source>
</evidence>
<keyword evidence="5 8" id="KW-1133">Transmembrane helix</keyword>
<evidence type="ECO:0000256" key="6">
    <source>
        <dbReference type="ARBA" id="ARBA00023136"/>
    </source>
</evidence>
<evidence type="ECO:0000256" key="2">
    <source>
        <dbReference type="ARBA" id="ARBA00022519"/>
    </source>
</evidence>
<proteinExistence type="inferred from homology"/>
<dbReference type="RefSeq" id="WP_344956768.1">
    <property type="nucleotide sequence ID" value="NZ_BAABCX010000002.1"/>
</dbReference>
<accession>A0ABP6VPI8</accession>
<evidence type="ECO:0000259" key="10">
    <source>
        <dbReference type="SMART" id="SM00771"/>
    </source>
</evidence>
<evidence type="ECO:0000256" key="9">
    <source>
        <dbReference type="RuleBase" id="RU003612"/>
    </source>
</evidence>
<dbReference type="Proteomes" id="UP001500795">
    <property type="component" value="Unassembled WGS sequence"/>
</dbReference>
<organism evidence="11 12">
    <name type="scientific">Zobellella aerophila</name>
    <dbReference type="NCBI Taxonomy" id="870480"/>
    <lineage>
        <taxon>Bacteria</taxon>
        <taxon>Pseudomonadati</taxon>
        <taxon>Pseudomonadota</taxon>
        <taxon>Gammaproteobacteria</taxon>
        <taxon>Aeromonadales</taxon>
        <taxon>Aeromonadaceae</taxon>
        <taxon>Zobellella</taxon>
    </lineage>
</organism>
<evidence type="ECO:0000256" key="7">
    <source>
        <dbReference type="ARBA" id="ARBA00023306"/>
    </source>
</evidence>
<keyword evidence="1 8" id="KW-1003">Cell membrane</keyword>
<gene>
    <name evidence="8 11" type="primary">zipA</name>
    <name evidence="11" type="ORF">GCM10022394_16270</name>
</gene>
<dbReference type="Gene3D" id="3.30.1400.10">
    <property type="entry name" value="ZipA, C-terminal FtsZ-binding domain"/>
    <property type="match status" value="1"/>
</dbReference>
<keyword evidence="3 8" id="KW-0132">Cell division</keyword>
<keyword evidence="2 8" id="KW-0997">Cell inner membrane</keyword>
<dbReference type="NCBIfam" id="TIGR02205">
    <property type="entry name" value="septum_zipA"/>
    <property type="match status" value="1"/>
</dbReference>
<keyword evidence="12" id="KW-1185">Reference proteome</keyword>
<protein>
    <recommendedName>
        <fullName evidence="8 9">Cell division protein ZipA</fullName>
    </recommendedName>
</protein>
<evidence type="ECO:0000256" key="5">
    <source>
        <dbReference type="ARBA" id="ARBA00022989"/>
    </source>
</evidence>
<evidence type="ECO:0000256" key="3">
    <source>
        <dbReference type="ARBA" id="ARBA00022618"/>
    </source>
</evidence>
<dbReference type="InterPro" id="IPR007449">
    <property type="entry name" value="ZipA_FtsZ-bd_C"/>
</dbReference>